<dbReference type="CDD" id="cd11644">
    <property type="entry name" value="Precorrin-6Y-MT"/>
    <property type="match status" value="1"/>
</dbReference>
<dbReference type="AlphaFoldDB" id="A0A1M6Q4E6"/>
<keyword evidence="3 7" id="KW-0489">Methyltransferase</keyword>
<dbReference type="Gene3D" id="3.40.1010.10">
    <property type="entry name" value="Cobalt-precorrin-4 Transmethylase, Domain 1"/>
    <property type="match status" value="1"/>
</dbReference>
<keyword evidence="5" id="KW-0949">S-adenosyl-L-methionine</keyword>
<evidence type="ECO:0000256" key="3">
    <source>
        <dbReference type="ARBA" id="ARBA00022603"/>
    </source>
</evidence>
<dbReference type="InterPro" id="IPR000878">
    <property type="entry name" value="4pyrrol_Mease"/>
</dbReference>
<dbReference type="NCBIfam" id="TIGR02467">
    <property type="entry name" value="CbiE"/>
    <property type="match status" value="1"/>
</dbReference>
<protein>
    <submittedName>
        <fullName evidence="7">Precorrin-6Y C5,15-methyltransferase (Decarboxylating)</fullName>
    </submittedName>
</protein>
<dbReference type="Gene3D" id="3.30.950.10">
    <property type="entry name" value="Methyltransferase, Cobalt-precorrin-4 Transmethylase, Domain 2"/>
    <property type="match status" value="1"/>
</dbReference>
<sequence length="204" mass="23051">MEKSKIYIIGLGPGSEEYILPEAKKYLNSVEVLVGFKRAMDSINFVDNKKVVLNSILDLKELCQSGKYGSIGIIASGDPCYYGITNYVKNNICSDVNVIPGLSSFQYLSCKLALPWQNAYVGSMHGREENFIDMVRQYKESFWLVDDKYTPETLCKMLHENHIKGRAYVGENLSYEDEVITKATIEEVAKGQYSCLSVLVIERD</sequence>
<evidence type="ECO:0000256" key="4">
    <source>
        <dbReference type="ARBA" id="ARBA00022679"/>
    </source>
</evidence>
<dbReference type="GO" id="GO:0008276">
    <property type="term" value="F:protein methyltransferase activity"/>
    <property type="evidence" value="ECO:0007669"/>
    <property type="project" value="InterPro"/>
</dbReference>
<reference evidence="7 8" key="1">
    <citation type="submission" date="2016-11" db="EMBL/GenBank/DDBJ databases">
        <authorList>
            <person name="Jaros S."/>
            <person name="Januszkiewicz K."/>
            <person name="Wedrychowicz H."/>
        </authorList>
    </citation>
    <scope>NUCLEOTIDE SEQUENCE [LARGE SCALE GENOMIC DNA]</scope>
    <source>
        <strain evidence="7 8">DSM 3090</strain>
    </source>
</reference>
<evidence type="ECO:0000259" key="6">
    <source>
        <dbReference type="Pfam" id="PF00590"/>
    </source>
</evidence>
<dbReference type="InterPro" id="IPR014777">
    <property type="entry name" value="4pyrrole_Mease_sub1"/>
</dbReference>
<dbReference type="InterPro" id="IPR012818">
    <property type="entry name" value="CbiE"/>
</dbReference>
<name>A0A1M6Q4E6_9CLOT</name>
<evidence type="ECO:0000256" key="1">
    <source>
        <dbReference type="ARBA" id="ARBA00004953"/>
    </source>
</evidence>
<dbReference type="EMBL" id="FRAD01000015">
    <property type="protein sequence ID" value="SHK15134.1"/>
    <property type="molecule type" value="Genomic_DNA"/>
</dbReference>
<dbReference type="UniPathway" id="UPA00148"/>
<dbReference type="PANTHER" id="PTHR43182:SF1">
    <property type="entry name" value="COBALT-PRECORRIN-7 C(5)-METHYLTRANSFERASE"/>
    <property type="match status" value="1"/>
</dbReference>
<evidence type="ECO:0000256" key="5">
    <source>
        <dbReference type="ARBA" id="ARBA00022691"/>
    </source>
</evidence>
<gene>
    <name evidence="7" type="ORF">SAMN02745248_01894</name>
</gene>
<accession>A0A1M6Q4E6</accession>
<dbReference type="GO" id="GO:0009236">
    <property type="term" value="P:cobalamin biosynthetic process"/>
    <property type="evidence" value="ECO:0007669"/>
    <property type="project" value="UniProtKB-UniPathway"/>
</dbReference>
<keyword evidence="2" id="KW-0169">Cobalamin biosynthesis</keyword>
<dbReference type="InterPro" id="IPR035996">
    <property type="entry name" value="4pyrrol_Methylase_sf"/>
</dbReference>
<keyword evidence="4 7" id="KW-0808">Transferase</keyword>
<dbReference type="InterPro" id="IPR050714">
    <property type="entry name" value="Cobalamin_biosynth_MTase"/>
</dbReference>
<evidence type="ECO:0000313" key="7">
    <source>
        <dbReference type="EMBL" id="SHK15134.1"/>
    </source>
</evidence>
<dbReference type="InterPro" id="IPR014776">
    <property type="entry name" value="4pyrrole_Mease_sub2"/>
</dbReference>
<dbReference type="SUPFAM" id="SSF53790">
    <property type="entry name" value="Tetrapyrrole methylase"/>
    <property type="match status" value="1"/>
</dbReference>
<dbReference type="Proteomes" id="UP000183952">
    <property type="component" value="Unassembled WGS sequence"/>
</dbReference>
<evidence type="ECO:0000313" key="8">
    <source>
        <dbReference type="Proteomes" id="UP000183952"/>
    </source>
</evidence>
<dbReference type="Pfam" id="PF00590">
    <property type="entry name" value="TP_methylase"/>
    <property type="match status" value="1"/>
</dbReference>
<dbReference type="GO" id="GO:0032259">
    <property type="term" value="P:methylation"/>
    <property type="evidence" value="ECO:0007669"/>
    <property type="project" value="UniProtKB-KW"/>
</dbReference>
<organism evidence="7 8">
    <name type="scientific">Hathewaya proteolytica DSM 3090</name>
    <dbReference type="NCBI Taxonomy" id="1121331"/>
    <lineage>
        <taxon>Bacteria</taxon>
        <taxon>Bacillati</taxon>
        <taxon>Bacillota</taxon>
        <taxon>Clostridia</taxon>
        <taxon>Eubacteriales</taxon>
        <taxon>Clostridiaceae</taxon>
        <taxon>Hathewaya</taxon>
    </lineage>
</organism>
<dbReference type="PANTHER" id="PTHR43182">
    <property type="entry name" value="COBALT-PRECORRIN-6B C(15)-METHYLTRANSFERASE (DECARBOXYLATING)"/>
    <property type="match status" value="1"/>
</dbReference>
<dbReference type="STRING" id="1121331.SAMN02745248_01894"/>
<comment type="pathway">
    <text evidence="1">Cofactor biosynthesis; adenosylcobalamin biosynthesis.</text>
</comment>
<proteinExistence type="predicted"/>
<keyword evidence="8" id="KW-1185">Reference proteome</keyword>
<dbReference type="RefSeq" id="WP_072903851.1">
    <property type="nucleotide sequence ID" value="NZ_FRAD01000015.1"/>
</dbReference>
<evidence type="ECO:0000256" key="2">
    <source>
        <dbReference type="ARBA" id="ARBA00022573"/>
    </source>
</evidence>
<dbReference type="OrthoDB" id="9780707at2"/>
<feature type="domain" description="Tetrapyrrole methylase" evidence="6">
    <location>
        <begin position="5"/>
        <end position="188"/>
    </location>
</feature>